<dbReference type="SUPFAM" id="SSF53335">
    <property type="entry name" value="S-adenosyl-L-methionine-dependent methyltransferases"/>
    <property type="match status" value="1"/>
</dbReference>
<dbReference type="InterPro" id="IPR029063">
    <property type="entry name" value="SAM-dependent_MTases_sf"/>
</dbReference>
<dbReference type="InterPro" id="IPR020803">
    <property type="entry name" value="MeTfrase_dom"/>
</dbReference>
<dbReference type="GO" id="GO:0008610">
    <property type="term" value="P:lipid biosynthetic process"/>
    <property type="evidence" value="ECO:0007669"/>
    <property type="project" value="InterPro"/>
</dbReference>
<evidence type="ECO:0000256" key="6">
    <source>
        <dbReference type="PIRSR" id="PIRSR003085-1"/>
    </source>
</evidence>
<dbReference type="RefSeq" id="WP_168441865.1">
    <property type="nucleotide sequence ID" value="NZ_CAAHFG010000001.1"/>
</dbReference>
<organism evidence="8 9">
    <name type="scientific">Pontiella desulfatans</name>
    <dbReference type="NCBI Taxonomy" id="2750659"/>
    <lineage>
        <taxon>Bacteria</taxon>
        <taxon>Pseudomonadati</taxon>
        <taxon>Kiritimatiellota</taxon>
        <taxon>Kiritimatiellia</taxon>
        <taxon>Kiritimatiellales</taxon>
        <taxon>Pontiellaceae</taxon>
        <taxon>Pontiella</taxon>
    </lineage>
</organism>
<comment type="similarity">
    <text evidence="1">Belongs to the CFA/CMAS family.</text>
</comment>
<dbReference type="InterPro" id="IPR003333">
    <property type="entry name" value="CMAS"/>
</dbReference>
<keyword evidence="5" id="KW-0443">Lipid metabolism</keyword>
<dbReference type="SMART" id="SM00828">
    <property type="entry name" value="PKS_MT"/>
    <property type="match status" value="1"/>
</dbReference>
<dbReference type="PANTHER" id="PTHR43667:SF2">
    <property type="entry name" value="FATTY ACID C-METHYL TRANSFERASE"/>
    <property type="match status" value="1"/>
</dbReference>
<gene>
    <name evidence="8" type="primary">ufaA1_1</name>
    <name evidence="8" type="ORF">PDESU_00129</name>
</gene>
<dbReference type="PIRSF" id="PIRSF003085">
    <property type="entry name" value="CMAS"/>
    <property type="match status" value="1"/>
</dbReference>
<dbReference type="CDD" id="cd02440">
    <property type="entry name" value="AdoMet_MTases"/>
    <property type="match status" value="1"/>
</dbReference>
<evidence type="ECO:0000256" key="5">
    <source>
        <dbReference type="ARBA" id="ARBA00023098"/>
    </source>
</evidence>
<keyword evidence="9" id="KW-1185">Reference proteome</keyword>
<keyword evidence="3 8" id="KW-0808">Transferase</keyword>
<evidence type="ECO:0000313" key="9">
    <source>
        <dbReference type="Proteomes" id="UP000366872"/>
    </source>
</evidence>
<keyword evidence="4" id="KW-0949">S-adenosyl-L-methionine</keyword>
<dbReference type="PANTHER" id="PTHR43667">
    <property type="entry name" value="CYCLOPROPANE-FATTY-ACYL-PHOSPHOLIPID SYNTHASE"/>
    <property type="match status" value="1"/>
</dbReference>
<dbReference type="GO" id="GO:0008168">
    <property type="term" value="F:methyltransferase activity"/>
    <property type="evidence" value="ECO:0007669"/>
    <property type="project" value="UniProtKB-KW"/>
</dbReference>
<evidence type="ECO:0000259" key="7">
    <source>
        <dbReference type="SMART" id="SM00828"/>
    </source>
</evidence>
<evidence type="ECO:0000256" key="4">
    <source>
        <dbReference type="ARBA" id="ARBA00022691"/>
    </source>
</evidence>
<protein>
    <submittedName>
        <fullName evidence="8">Tuberculostearic acid methyltransferase UfaA1</fullName>
    </submittedName>
</protein>
<evidence type="ECO:0000256" key="2">
    <source>
        <dbReference type="ARBA" id="ARBA00022603"/>
    </source>
</evidence>
<keyword evidence="2 8" id="KW-0489">Methyltransferase</keyword>
<feature type="domain" description="Polyketide synthase-like methyltransferase" evidence="7">
    <location>
        <begin position="152"/>
        <end position="365"/>
    </location>
</feature>
<dbReference type="InterPro" id="IPR050723">
    <property type="entry name" value="CFA/CMAS"/>
</dbReference>
<reference evidence="8 9" key="1">
    <citation type="submission" date="2019-04" db="EMBL/GenBank/DDBJ databases">
        <authorList>
            <person name="Van Vliet M D."/>
        </authorList>
    </citation>
    <scope>NUCLEOTIDE SEQUENCE [LARGE SCALE GENOMIC DNA]</scope>
    <source>
        <strain evidence="8 9">F1</strain>
    </source>
</reference>
<dbReference type="AlphaFoldDB" id="A0A6C2TVR3"/>
<accession>A0A6C2TVR3</accession>
<dbReference type="EMBL" id="CAAHFG010000001">
    <property type="protein sequence ID" value="VGO11584.1"/>
    <property type="molecule type" value="Genomic_DNA"/>
</dbReference>
<evidence type="ECO:0000256" key="1">
    <source>
        <dbReference type="ARBA" id="ARBA00010815"/>
    </source>
</evidence>
<proteinExistence type="inferred from homology"/>
<feature type="active site" evidence="6">
    <location>
        <position position="372"/>
    </location>
</feature>
<dbReference type="Pfam" id="PF02353">
    <property type="entry name" value="CMAS"/>
    <property type="match status" value="1"/>
</dbReference>
<evidence type="ECO:0000256" key="3">
    <source>
        <dbReference type="ARBA" id="ARBA00022679"/>
    </source>
</evidence>
<dbReference type="Proteomes" id="UP000366872">
    <property type="component" value="Unassembled WGS sequence"/>
</dbReference>
<dbReference type="GO" id="GO:0032259">
    <property type="term" value="P:methylation"/>
    <property type="evidence" value="ECO:0007669"/>
    <property type="project" value="UniProtKB-KW"/>
</dbReference>
<dbReference type="Gene3D" id="3.40.50.150">
    <property type="entry name" value="Vaccinia Virus protein VP39"/>
    <property type="match status" value="1"/>
</dbReference>
<sequence length="396" mass="44858">MNTFFKLIDSHLENISRGHLLLKLPDGTAKHYGDGSAPVTIKVNNPAFFQKVVLGGNIGMGEAWTDGDWDSENLTGVLQLFINNISALKKSGLTSALAKRAVNVAVHARNKNTKEGSRRNIHEHYDLGNDFYSLFLDHETMMYSSALFETKDESLPAAQKRKIHRLIELADIKARHHVLEIGCGWGGFAIEVAKATGCKVTGITISEEQFKYAKKRVAEEGLEGQVEILMCDYRDVQGEYDRIVSIEMLEAVGHPYYGTYLSACDRLLKPGGLVVLQVITIPDQRYDAYRKNPDWIQKHIFPGGMLPSLTELSKAMLKHTPFTVEHLDNIGIHYAETLRRWRKAFEAKREQLLEMGYDETFQRKWIYYLCYCEAGFQTRFTNNLHLVLARPGESVG</sequence>
<evidence type="ECO:0000313" key="8">
    <source>
        <dbReference type="EMBL" id="VGO11584.1"/>
    </source>
</evidence>
<name>A0A6C2TVR3_PONDE</name>